<feature type="compositionally biased region" description="Acidic residues" evidence="1">
    <location>
        <begin position="143"/>
        <end position="153"/>
    </location>
</feature>
<feature type="compositionally biased region" description="Acidic residues" evidence="1">
    <location>
        <begin position="100"/>
        <end position="114"/>
    </location>
</feature>
<feature type="region of interest" description="Disordered" evidence="1">
    <location>
        <begin position="130"/>
        <end position="153"/>
    </location>
</feature>
<comment type="caution">
    <text evidence="2">The sequence shown here is derived from an EMBL/GenBank/DDBJ whole genome shotgun (WGS) entry which is preliminary data.</text>
</comment>
<dbReference type="Proteomes" id="UP000324632">
    <property type="component" value="Chromosome 3"/>
</dbReference>
<evidence type="ECO:0000313" key="2">
    <source>
        <dbReference type="EMBL" id="KAA0722799.1"/>
    </source>
</evidence>
<proteinExistence type="predicted"/>
<keyword evidence="3" id="KW-1185">Reference proteome</keyword>
<name>A0A5A9PP58_9TELE</name>
<dbReference type="AlphaFoldDB" id="A0A5A9PP58"/>
<sequence>MEMNRYLMSRIKRNWDQIDDDALLAVPRSAVETSSDGHETLSDESYQEELDDHIDDDALLALPRRAVETSSDGYETLSYGSDQEQLDDHIDDHVLSDVSSDGDESLSDESDQEQLDDHIDDDALLAVPRSAVETSSDGHETLSDESDQEELDDHIDEDVLSGQLESSSEGPWDAMSPTLRCGGDLMNLQLFGSGVDQVELCRGGSAPVPLSHLPPNYGSTSPTHGGLVFSTPYDGCGVSQQVGNYVMQLLWQGTPVNISCPMT</sequence>
<reference evidence="2 3" key="1">
    <citation type="journal article" date="2019" name="Mol. Ecol. Resour.">
        <title>Chromosome-level genome assembly of Triplophysa tibetana, a fish adapted to the harsh high-altitude environment of the Tibetan Plateau.</title>
        <authorList>
            <person name="Yang X."/>
            <person name="Liu H."/>
            <person name="Ma Z."/>
            <person name="Zou Y."/>
            <person name="Zou M."/>
            <person name="Mao Y."/>
            <person name="Li X."/>
            <person name="Wang H."/>
            <person name="Chen T."/>
            <person name="Wang W."/>
            <person name="Yang R."/>
        </authorList>
    </citation>
    <scope>NUCLEOTIDE SEQUENCE [LARGE SCALE GENOMIC DNA]</scope>
    <source>
        <strain evidence="2">TTIB1903HZAU</strain>
        <tissue evidence="2">Muscle</tissue>
    </source>
</reference>
<evidence type="ECO:0000256" key="1">
    <source>
        <dbReference type="SAM" id="MobiDB-lite"/>
    </source>
</evidence>
<feature type="region of interest" description="Disordered" evidence="1">
    <location>
        <begin position="94"/>
        <end position="114"/>
    </location>
</feature>
<gene>
    <name evidence="2" type="ORF">E1301_Tti008701</name>
</gene>
<dbReference type="EMBL" id="SOYY01000003">
    <property type="protein sequence ID" value="KAA0722799.1"/>
    <property type="molecule type" value="Genomic_DNA"/>
</dbReference>
<evidence type="ECO:0000313" key="3">
    <source>
        <dbReference type="Proteomes" id="UP000324632"/>
    </source>
</evidence>
<accession>A0A5A9PP58</accession>
<organism evidence="2 3">
    <name type="scientific">Triplophysa tibetana</name>
    <dbReference type="NCBI Taxonomy" id="1572043"/>
    <lineage>
        <taxon>Eukaryota</taxon>
        <taxon>Metazoa</taxon>
        <taxon>Chordata</taxon>
        <taxon>Craniata</taxon>
        <taxon>Vertebrata</taxon>
        <taxon>Euteleostomi</taxon>
        <taxon>Actinopterygii</taxon>
        <taxon>Neopterygii</taxon>
        <taxon>Teleostei</taxon>
        <taxon>Ostariophysi</taxon>
        <taxon>Cypriniformes</taxon>
        <taxon>Nemacheilidae</taxon>
        <taxon>Triplophysa</taxon>
    </lineage>
</organism>
<protein>
    <submittedName>
        <fullName evidence="2">Uncharacterized protein</fullName>
    </submittedName>
</protein>